<feature type="non-terminal residue" evidence="1">
    <location>
        <position position="1"/>
    </location>
</feature>
<comment type="caution">
    <text evidence="1">The sequence shown here is derived from an EMBL/GenBank/DDBJ whole genome shotgun (WGS) entry which is preliminary data.</text>
</comment>
<sequence length="263" mass="28726">GFNVDSGVTADAARILRVPGTLNHKTAPPKASGFIGKDNGCVSFEDFKTPLASILIPASSTKHYSAEDKATMDAALSNTRKRFSRIIDDTYAEGQSCNQLLRAVQHPAELSYDQWFDALSIVKACESEDPTTVAHEISKGYPTYTAAQTDDVLTSIGAPHWCTTFEEHYPEGCQGCVHKGKYKSPISLCIEVKEATPEENIVDKQGNIVVADPNINLLTPAKSQYTVPDYPGNFFRPSGGGVYERTTDKKGNIDQVKIYSRDI</sequence>
<accession>X0UP53</accession>
<dbReference type="EMBL" id="BARS01029221">
    <property type="protein sequence ID" value="GAG02073.1"/>
    <property type="molecule type" value="Genomic_DNA"/>
</dbReference>
<gene>
    <name evidence="1" type="ORF">S01H1_45702</name>
</gene>
<reference evidence="1" key="1">
    <citation type="journal article" date="2014" name="Front. Microbiol.">
        <title>High frequency of phylogenetically diverse reductive dehalogenase-homologous genes in deep subseafloor sedimentary metagenomes.</title>
        <authorList>
            <person name="Kawai M."/>
            <person name="Futagami T."/>
            <person name="Toyoda A."/>
            <person name="Takaki Y."/>
            <person name="Nishi S."/>
            <person name="Hori S."/>
            <person name="Arai W."/>
            <person name="Tsubouchi T."/>
            <person name="Morono Y."/>
            <person name="Uchiyama I."/>
            <person name="Ito T."/>
            <person name="Fujiyama A."/>
            <person name="Inagaki F."/>
            <person name="Takami H."/>
        </authorList>
    </citation>
    <scope>NUCLEOTIDE SEQUENCE</scope>
    <source>
        <strain evidence="1">Expedition CK06-06</strain>
    </source>
</reference>
<organism evidence="1">
    <name type="scientific">marine sediment metagenome</name>
    <dbReference type="NCBI Taxonomy" id="412755"/>
    <lineage>
        <taxon>unclassified sequences</taxon>
        <taxon>metagenomes</taxon>
        <taxon>ecological metagenomes</taxon>
    </lineage>
</organism>
<dbReference type="AlphaFoldDB" id="X0UP53"/>
<feature type="non-terminal residue" evidence="1">
    <location>
        <position position="263"/>
    </location>
</feature>
<evidence type="ECO:0000313" key="1">
    <source>
        <dbReference type="EMBL" id="GAG02073.1"/>
    </source>
</evidence>
<name>X0UP53_9ZZZZ</name>
<protein>
    <submittedName>
        <fullName evidence="1">Uncharacterized protein</fullName>
    </submittedName>
</protein>
<proteinExistence type="predicted"/>